<dbReference type="RefSeq" id="WP_160643925.1">
    <property type="nucleotide sequence ID" value="NZ_SIJB01000005.1"/>
</dbReference>
<evidence type="ECO:0000256" key="1">
    <source>
        <dbReference type="SAM" id="Phobius"/>
    </source>
</evidence>
<gene>
    <name evidence="2" type="ORF">ERL59_01885</name>
</gene>
<proteinExistence type="predicted"/>
<comment type="caution">
    <text evidence="2">The sequence shown here is derived from an EMBL/GenBank/DDBJ whole genome shotgun (WGS) entry which is preliminary data.</text>
</comment>
<keyword evidence="3" id="KW-1185">Reference proteome</keyword>
<accession>A0A6N9Q0R5</accession>
<keyword evidence="1" id="KW-0812">Transmembrane</keyword>
<dbReference type="Pfam" id="PF14286">
    <property type="entry name" value="DHHW"/>
    <property type="match status" value="1"/>
</dbReference>
<reference evidence="2 3" key="1">
    <citation type="submission" date="2019-01" db="EMBL/GenBank/DDBJ databases">
        <title>Chengkuizengella sp. nov., isolated from deep-sea sediment of East Pacific Ocean.</title>
        <authorList>
            <person name="Yang J."/>
            <person name="Lai Q."/>
            <person name="Shao Z."/>
        </authorList>
    </citation>
    <scope>NUCLEOTIDE SEQUENCE [LARGE SCALE GENOMIC DNA]</scope>
    <source>
        <strain evidence="2 3">YPA3-1-1</strain>
    </source>
</reference>
<keyword evidence="1" id="KW-0472">Membrane</keyword>
<name>A0A6N9Q0R5_9BACL</name>
<sequence length="403" mass="46215">MSERVNLKVSINEEAPLDISKKKRMNLNVLLFIGTLTIFFVLNFVNTNDASISTKENRTLAEMPDFSWSNLISGKFIQDFELFYSDSFPFRESFISYGSTLLDLKGFSGEDEVTIVESKGNYVVVGNKAMSLYYYTPEAAEQYADALNMFRDKIGNDIEIYSLVVPTAIEYFLEEKYSDMAPPQSESIQFVNEQLDESIHSIPAYKILEEYKNEYTYFRSDHHWTALGAYYAYTSFMEQMGESAIPLGEYSEIKAGQFLGTTYNATLNKNIAANPDTIFIYEPFTEYVFKALKNGKLTQGEVIQDNKEGYGKFLGGDFPSAYIQTEREGDRILIIKDSYANSFIPFLIPHYEQIHFIDLRHYSGDVYDYITEHKIDKVMFLNSSSVTSHTGYTSILQEKLNLN</sequence>
<dbReference type="AlphaFoldDB" id="A0A6N9Q0R5"/>
<dbReference type="EMBL" id="SIJB01000005">
    <property type="protein sequence ID" value="NBI27710.1"/>
    <property type="molecule type" value="Genomic_DNA"/>
</dbReference>
<dbReference type="OrthoDB" id="175771at2"/>
<dbReference type="Proteomes" id="UP000448943">
    <property type="component" value="Unassembled WGS sequence"/>
</dbReference>
<evidence type="ECO:0000313" key="3">
    <source>
        <dbReference type="Proteomes" id="UP000448943"/>
    </source>
</evidence>
<organism evidence="2 3">
    <name type="scientific">Chengkuizengella marina</name>
    <dbReference type="NCBI Taxonomy" id="2507566"/>
    <lineage>
        <taxon>Bacteria</taxon>
        <taxon>Bacillati</taxon>
        <taxon>Bacillota</taxon>
        <taxon>Bacilli</taxon>
        <taxon>Bacillales</taxon>
        <taxon>Paenibacillaceae</taxon>
        <taxon>Chengkuizengella</taxon>
    </lineage>
</organism>
<evidence type="ECO:0008006" key="4">
    <source>
        <dbReference type="Google" id="ProtNLM"/>
    </source>
</evidence>
<evidence type="ECO:0000313" key="2">
    <source>
        <dbReference type="EMBL" id="NBI27710.1"/>
    </source>
</evidence>
<protein>
    <recommendedName>
        <fullName evidence="4">DHHW protein</fullName>
    </recommendedName>
</protein>
<dbReference type="InterPro" id="IPR025945">
    <property type="entry name" value="DHHW"/>
</dbReference>
<feature type="transmembrane region" description="Helical" evidence="1">
    <location>
        <begin position="27"/>
        <end position="45"/>
    </location>
</feature>
<keyword evidence="1" id="KW-1133">Transmembrane helix</keyword>